<dbReference type="AlphaFoldDB" id="A0A8S9QXD1"/>
<reference evidence="1" key="1">
    <citation type="submission" date="2019-12" db="EMBL/GenBank/DDBJ databases">
        <title>Genome sequencing and annotation of Brassica cretica.</title>
        <authorList>
            <person name="Studholme D.J."/>
            <person name="Sarris P."/>
        </authorList>
    </citation>
    <scope>NUCLEOTIDE SEQUENCE</scope>
    <source>
        <strain evidence="1">PFS-109/04</strain>
        <tissue evidence="1">Leaf</tissue>
    </source>
</reference>
<dbReference type="Proteomes" id="UP000712600">
    <property type="component" value="Unassembled WGS sequence"/>
</dbReference>
<protein>
    <submittedName>
        <fullName evidence="1">Uncharacterized protein</fullName>
    </submittedName>
</protein>
<evidence type="ECO:0000313" key="1">
    <source>
        <dbReference type="EMBL" id="KAF3555948.1"/>
    </source>
</evidence>
<name>A0A8S9QXD1_BRACR</name>
<evidence type="ECO:0000313" key="2">
    <source>
        <dbReference type="Proteomes" id="UP000712600"/>
    </source>
</evidence>
<accession>A0A8S9QXD1</accession>
<dbReference type="EMBL" id="QGKX02000996">
    <property type="protein sequence ID" value="KAF3555948.1"/>
    <property type="molecule type" value="Genomic_DNA"/>
</dbReference>
<proteinExistence type="predicted"/>
<gene>
    <name evidence="1" type="ORF">F2Q69_00014683</name>
</gene>
<comment type="caution">
    <text evidence="1">The sequence shown here is derived from an EMBL/GenBank/DDBJ whole genome shotgun (WGS) entry which is preliminary data.</text>
</comment>
<organism evidence="1 2">
    <name type="scientific">Brassica cretica</name>
    <name type="common">Mustard</name>
    <dbReference type="NCBI Taxonomy" id="69181"/>
    <lineage>
        <taxon>Eukaryota</taxon>
        <taxon>Viridiplantae</taxon>
        <taxon>Streptophyta</taxon>
        <taxon>Embryophyta</taxon>
        <taxon>Tracheophyta</taxon>
        <taxon>Spermatophyta</taxon>
        <taxon>Magnoliopsida</taxon>
        <taxon>eudicotyledons</taxon>
        <taxon>Gunneridae</taxon>
        <taxon>Pentapetalae</taxon>
        <taxon>rosids</taxon>
        <taxon>malvids</taxon>
        <taxon>Brassicales</taxon>
        <taxon>Brassicaceae</taxon>
        <taxon>Brassiceae</taxon>
        <taxon>Brassica</taxon>
    </lineage>
</organism>
<sequence>MSGEDRVTAEMGFNRLDVDPALGGLCIIAGETIRHSLYIEVVPRRSWRFRNCRLVQAFLLPLRLFAWWSFLRSFDLPLIITFFDVEITRISRCVHVPQIRSHPLSSDHSRVLKLQHESL</sequence>